<dbReference type="Proteomes" id="UP001482513">
    <property type="component" value="Unassembled WGS sequence"/>
</dbReference>
<organism evidence="1 2">
    <name type="scientific">Leptolyngbya subtilissima DQ-A4</name>
    <dbReference type="NCBI Taxonomy" id="2933933"/>
    <lineage>
        <taxon>Bacteria</taxon>
        <taxon>Bacillati</taxon>
        <taxon>Cyanobacteriota</taxon>
        <taxon>Cyanophyceae</taxon>
        <taxon>Leptolyngbyales</taxon>
        <taxon>Leptolyngbyaceae</taxon>
        <taxon>Leptolyngbya group</taxon>
        <taxon>Leptolyngbya</taxon>
    </lineage>
</organism>
<accession>A0ABV0KBY3</accession>
<evidence type="ECO:0000313" key="2">
    <source>
        <dbReference type="Proteomes" id="UP001482513"/>
    </source>
</evidence>
<dbReference type="InterPro" id="IPR053022">
    <property type="entry name" value="Chloroplast_translocon_comp"/>
</dbReference>
<comment type="caution">
    <text evidence="1">The sequence shown here is derived from an EMBL/GenBank/DDBJ whole genome shotgun (WGS) entry which is preliminary data.</text>
</comment>
<sequence length="1096" mass="117773">MALVRQKLSDPRLTAWFKLASRSWLPWTLAGVVLGGGLLLKALHSQVEETISDALHQPIQLGGVRGIAQWGLVLGKTVIPRTEANGLAGEIDAVVVLLNWPELLHRGNLQVTVTLVRPDLSVVLPEPGAEPDFPGGNGSGTVSAADILTGLWVEDGRFTLYAPSPGAATPSAVMVHDVQAAVRLPQGQPARQVAFALEGLLDQGHWQTSGTVDLARRSLQVDLQGQDLPLSSLNLALPPAVDIHAGLLSGDLKLTTPLPSAVVPPLAALDLQGTIAVRDGQGNVGQQSAPIHNLQSRLEFQGQRVTLSDTNLNLGAMALTAAGSLDLKTGYDLSAQVPPVAAGDLRAVVGDRLPLDPHPWQWQANLTGSFQEPVLKVQPDPALLPPGHLALDIGLVAVALGMQAQGLPPRDWIGPIEGATYGFRSNGAWFTLSDGTVVPPLSEATYQRASGGLDSRLLPALDRKFFWFLQTNPYVTAIAADLSKGKLLDYRQGARFNTDRFFLEYFMPVYVESSRAAGLDPGESLWMLDHSLRTLHDPLLRHPDARPITAGAGTVGSFWAGEQLLSMQQVLTRPLLAKPGRTGQLTRLALLRQLNASTSLESRQLSSSPELMSKIPNVTFGAEEGAIALALGIMRFEGEGLYPDSLRSLAASIEQNEFDKHALRTTITGRMQGLATENRAALSFALLRFSDRDWAQVGMGKHLFPGGAAHLTGGNTLSVMVSRQEKAGYSLEAAYQNSRLLLLELLAGADRGSGGDRIVFALLKDHAFSLRFWQILAQKEPLLAAQLGAIAADISAYQQLAQQGATLHETFYATLVTSDQDIGVSATLKQAVGFQAHLARLLDQAFVPADPADPRYRAFRRSLAMYLREAPDISVYGGTEAALRAYGQETLNVQELIAVDVADAPRIRAMARLYHEALASGLITEWDAAGLQRILLTGALLAAGVERPDLPPALQNVGFPSAQFRRDLLFVVGVEGIQVEATRLGIQAHDHRVGFQPVARPGYRAPAMNGADAASCPNEPYVAAIALGAATAFVWDAEAQRVVLRRGRTRCPLQEDWTALFFPALLESVPIEHSEAGRDRLQDSLQTAKRLEAGIF</sequence>
<dbReference type="PANTHER" id="PTHR34457">
    <property type="entry name" value="EMBRYO DEFECTIVE 2410"/>
    <property type="match status" value="1"/>
</dbReference>
<dbReference type="PANTHER" id="PTHR34457:SF3">
    <property type="entry name" value="PROTEIN TIC236, CHLOROPLASTIC"/>
    <property type="match status" value="1"/>
</dbReference>
<dbReference type="RefSeq" id="WP_190694961.1">
    <property type="nucleotide sequence ID" value="NZ_JAMPKX010000012.1"/>
</dbReference>
<keyword evidence="2" id="KW-1185">Reference proteome</keyword>
<gene>
    <name evidence="1" type="ORF">NC992_21205</name>
</gene>
<evidence type="ECO:0000313" key="1">
    <source>
        <dbReference type="EMBL" id="MEP0949413.1"/>
    </source>
</evidence>
<proteinExistence type="predicted"/>
<protein>
    <submittedName>
        <fullName evidence="1">AsmA-like C-terminal region-containing protein</fullName>
    </submittedName>
</protein>
<reference evidence="1 2" key="1">
    <citation type="submission" date="2022-04" db="EMBL/GenBank/DDBJ databases">
        <title>Positive selection, recombination, and allopatry shape intraspecific diversity of widespread and dominant cyanobacteria.</title>
        <authorList>
            <person name="Wei J."/>
            <person name="Shu W."/>
            <person name="Hu C."/>
        </authorList>
    </citation>
    <scope>NUCLEOTIDE SEQUENCE [LARGE SCALE GENOMIC DNA]</scope>
    <source>
        <strain evidence="1 2">DQ-A4</strain>
    </source>
</reference>
<dbReference type="EMBL" id="JAMPKX010000012">
    <property type="protein sequence ID" value="MEP0949413.1"/>
    <property type="molecule type" value="Genomic_DNA"/>
</dbReference>
<name>A0ABV0KBY3_9CYAN</name>